<evidence type="ECO:0000256" key="4">
    <source>
        <dbReference type="ARBA" id="ARBA00036943"/>
    </source>
</evidence>
<dbReference type="GO" id="GO:0009982">
    <property type="term" value="F:pseudouridine synthase activity"/>
    <property type="evidence" value="ECO:0000318"/>
    <property type="project" value="GO_Central"/>
</dbReference>
<dbReference type="GO" id="GO:0005634">
    <property type="term" value="C:nucleus"/>
    <property type="evidence" value="ECO:0000318"/>
    <property type="project" value="GO_Central"/>
</dbReference>
<organism evidence="6 7">
    <name type="scientific">Nematostella vectensis</name>
    <name type="common">Starlet sea anemone</name>
    <dbReference type="NCBI Taxonomy" id="45351"/>
    <lineage>
        <taxon>Eukaryota</taxon>
        <taxon>Metazoa</taxon>
        <taxon>Cnidaria</taxon>
        <taxon>Anthozoa</taxon>
        <taxon>Hexacorallia</taxon>
        <taxon>Actiniaria</taxon>
        <taxon>Edwardsiidae</taxon>
        <taxon>Nematostella</taxon>
    </lineage>
</organism>
<reference evidence="6 7" key="1">
    <citation type="journal article" date="2007" name="Science">
        <title>Sea anemone genome reveals ancestral eumetazoan gene repertoire and genomic organization.</title>
        <authorList>
            <person name="Putnam N.H."/>
            <person name="Srivastava M."/>
            <person name="Hellsten U."/>
            <person name="Dirks B."/>
            <person name="Chapman J."/>
            <person name="Salamov A."/>
            <person name="Terry A."/>
            <person name="Shapiro H."/>
            <person name="Lindquist E."/>
            <person name="Kapitonov V.V."/>
            <person name="Jurka J."/>
            <person name="Genikhovich G."/>
            <person name="Grigoriev I.V."/>
            <person name="Lucas S.M."/>
            <person name="Steele R.E."/>
            <person name="Finnerty J.R."/>
            <person name="Technau U."/>
            <person name="Martindale M.Q."/>
            <person name="Rokhsar D.S."/>
        </authorList>
    </citation>
    <scope>NUCLEOTIDE SEQUENCE [LARGE SCALE GENOMIC DNA]</scope>
    <source>
        <strain evidence="7">CH2 X CH6</strain>
    </source>
</reference>
<feature type="non-terminal residue" evidence="6">
    <location>
        <position position="1"/>
    </location>
</feature>
<evidence type="ECO:0000313" key="7">
    <source>
        <dbReference type="Proteomes" id="UP000001593"/>
    </source>
</evidence>
<dbReference type="InterPro" id="IPR042214">
    <property type="entry name" value="TruD_catalytic"/>
</dbReference>
<dbReference type="GO" id="GO:0003723">
    <property type="term" value="F:RNA binding"/>
    <property type="evidence" value="ECO:0007669"/>
    <property type="project" value="InterPro"/>
</dbReference>
<proteinExistence type="inferred from homology"/>
<dbReference type="InterPro" id="IPR011760">
    <property type="entry name" value="PsdUridine_synth_TruD_insert"/>
</dbReference>
<dbReference type="InterPro" id="IPR056963">
    <property type="entry name" value="PUS7L_N"/>
</dbReference>
<name>A7SWX0_NEMVE</name>
<evidence type="ECO:0000256" key="3">
    <source>
        <dbReference type="ARBA" id="ARBA00023235"/>
    </source>
</evidence>
<comment type="catalytic activity">
    <reaction evidence="4">
        <text>a uridine in tRNA = a pseudouridine in tRNA</text>
        <dbReference type="Rhea" id="RHEA:54572"/>
        <dbReference type="Rhea" id="RHEA-COMP:13339"/>
        <dbReference type="Rhea" id="RHEA-COMP:13934"/>
        <dbReference type="ChEBI" id="CHEBI:65314"/>
        <dbReference type="ChEBI" id="CHEBI:65315"/>
    </reaction>
</comment>
<evidence type="ECO:0000256" key="1">
    <source>
        <dbReference type="ARBA" id="ARBA00007953"/>
    </source>
</evidence>
<dbReference type="SUPFAM" id="SSF101967">
    <property type="entry name" value="Adhesin YadA, collagen-binding domain"/>
    <property type="match status" value="1"/>
</dbReference>
<dbReference type="InterPro" id="IPR011049">
    <property type="entry name" value="Serralysin-like_metalloprot_C"/>
</dbReference>
<dbReference type="Gene3D" id="3.30.2350.20">
    <property type="entry name" value="TruD, catalytic domain"/>
    <property type="match status" value="1"/>
</dbReference>
<dbReference type="Proteomes" id="UP000001593">
    <property type="component" value="Unassembled WGS sequence"/>
</dbReference>
<dbReference type="InParanoid" id="A7SWX0"/>
<dbReference type="GO" id="GO:0008033">
    <property type="term" value="P:tRNA processing"/>
    <property type="evidence" value="ECO:0007669"/>
    <property type="project" value="UniProtKB-KW"/>
</dbReference>
<dbReference type="InterPro" id="IPR020103">
    <property type="entry name" value="PsdUridine_synth_cat_dom_sf"/>
</dbReference>
<sequence>MIFTRKLYFSMRCFPLTISGDSPEDFIVTELDENGELVTLKSDECSALPIPQNSQTLKDQRTITSVKGEKEQDTERHCFKVEEVSSAEAITKAQALLAELVGKDKLKEVKENQGAEIILGNFNNKDDRALVHLYTRMTFPMLKTSTLQIEVDEVYLQMTFPMLKTSTLQIENGEHVVVVRKDPVYEELKKQLQNKEDTDRFAHCTNKQTVSTCSLSVTNDKTSRTQGVHRVCTGMHRGCTGVQRDVQGCTGCAQGVHRLAQGVHRDAQGVDRGTQGCTGCAQGVCRVCTGVHRVCTGVHRDAQGVRRGTQGCTGCAQGVHRDAQGVHRDAQGVHRGAQGVHRVWTGVHSVYTGCTQGYTGMHRVYAGVHRVCTGVHRVCTGCAQGCTGCAQGCTGCAQIKVRGVQPLASSSQGITELVKTAVSNVSRHGFVNYFGPQRFGQEDNSVNASDVGLAMLQGDV</sequence>
<evidence type="ECO:0000256" key="2">
    <source>
        <dbReference type="ARBA" id="ARBA00022694"/>
    </source>
</evidence>
<dbReference type="AlphaFoldDB" id="A7SWX0"/>
<protein>
    <recommendedName>
        <fullName evidence="5">TRUD domain-containing protein</fullName>
    </recommendedName>
</protein>
<keyword evidence="3" id="KW-0413">Isomerase</keyword>
<dbReference type="Pfam" id="PF23943">
    <property type="entry name" value="PUS7L_N"/>
    <property type="match status" value="1"/>
</dbReference>
<dbReference type="eggNOG" id="KOG0227">
    <property type="taxonomic scope" value="Eukaryota"/>
</dbReference>
<dbReference type="EMBL" id="DS469871">
    <property type="protein sequence ID" value="EDO31791.1"/>
    <property type="molecule type" value="Genomic_DNA"/>
</dbReference>
<keyword evidence="7" id="KW-1185">Reference proteome</keyword>
<accession>A7SWX0</accession>
<evidence type="ECO:0000259" key="5">
    <source>
        <dbReference type="PROSITE" id="PS50984"/>
    </source>
</evidence>
<keyword evidence="2" id="KW-0819">tRNA processing</keyword>
<feature type="domain" description="TRUD" evidence="5">
    <location>
        <begin position="429"/>
        <end position="460"/>
    </location>
</feature>
<dbReference type="SUPFAM" id="SSF55120">
    <property type="entry name" value="Pseudouridine synthase"/>
    <property type="match status" value="1"/>
</dbReference>
<dbReference type="HOGENOM" id="CLU_595267_0_0_1"/>
<dbReference type="InterPro" id="IPR001656">
    <property type="entry name" value="PsdUridine_synth_TruD"/>
</dbReference>
<dbReference type="GO" id="GO:0001522">
    <property type="term" value="P:pseudouridine synthesis"/>
    <property type="evidence" value="ECO:0000318"/>
    <property type="project" value="GO_Central"/>
</dbReference>
<comment type="similarity">
    <text evidence="1">Belongs to the pseudouridine synthase TruD family.</text>
</comment>
<evidence type="ECO:0000313" key="6">
    <source>
        <dbReference type="EMBL" id="EDO31791.1"/>
    </source>
</evidence>
<dbReference type="PANTHER" id="PTHR13326:SF31">
    <property type="entry name" value="PSEUDOURIDYLATE SYNTHASE 7 HOMOLOG"/>
    <property type="match status" value="1"/>
</dbReference>
<gene>
    <name evidence="6" type="ORF">NEMVEDRAFT_v1g218766</name>
</gene>
<dbReference type="PANTHER" id="PTHR13326">
    <property type="entry name" value="TRNA PSEUDOURIDINE SYNTHASE D"/>
    <property type="match status" value="1"/>
</dbReference>
<dbReference type="PROSITE" id="PS50984">
    <property type="entry name" value="TRUD"/>
    <property type="match status" value="1"/>
</dbReference>
<dbReference type="STRING" id="45351.A7SWX0"/>